<dbReference type="Proteomes" id="UP000198462">
    <property type="component" value="Unassembled WGS sequence"/>
</dbReference>
<evidence type="ECO:0000256" key="7">
    <source>
        <dbReference type="ARBA" id="ARBA00030836"/>
    </source>
</evidence>
<dbReference type="PRINTS" id="PR00706">
    <property type="entry name" value="PYROGLUPTASE"/>
</dbReference>
<evidence type="ECO:0000313" key="10">
    <source>
        <dbReference type="Proteomes" id="UP000198462"/>
    </source>
</evidence>
<dbReference type="OrthoDB" id="9779738at2"/>
<dbReference type="InterPro" id="IPR016125">
    <property type="entry name" value="Peptidase_C15-like"/>
</dbReference>
<dbReference type="EMBL" id="NFZT01000007">
    <property type="protein sequence ID" value="OWV31795.1"/>
    <property type="molecule type" value="Genomic_DNA"/>
</dbReference>
<organism evidence="9 10">
    <name type="scientific">Pacificimonas flava</name>
    <dbReference type="NCBI Taxonomy" id="1234595"/>
    <lineage>
        <taxon>Bacteria</taxon>
        <taxon>Pseudomonadati</taxon>
        <taxon>Pseudomonadota</taxon>
        <taxon>Alphaproteobacteria</taxon>
        <taxon>Sphingomonadales</taxon>
        <taxon>Sphingosinicellaceae</taxon>
        <taxon>Pacificimonas</taxon>
    </lineage>
</organism>
<dbReference type="GO" id="GO:0005829">
    <property type="term" value="C:cytosol"/>
    <property type="evidence" value="ECO:0007669"/>
    <property type="project" value="InterPro"/>
</dbReference>
<dbReference type="SUPFAM" id="SSF53182">
    <property type="entry name" value="Pyrrolidone carboxyl peptidase (pyroglutamate aminopeptidase)"/>
    <property type="match status" value="1"/>
</dbReference>
<keyword evidence="4" id="KW-0645">Protease</keyword>
<keyword evidence="3" id="KW-0963">Cytoplasm</keyword>
<comment type="similarity">
    <text evidence="1">Belongs to the peptidase C15 family.</text>
</comment>
<reference evidence="10" key="1">
    <citation type="submission" date="2017-05" db="EMBL/GenBank/DDBJ databases">
        <authorList>
            <person name="Lin X."/>
        </authorList>
    </citation>
    <scope>NUCLEOTIDE SEQUENCE [LARGE SCALE GENOMIC DNA]</scope>
    <source>
        <strain evidence="10">JLT2012</strain>
    </source>
</reference>
<comment type="caution">
    <text evidence="9">The sequence shown here is derived from an EMBL/GenBank/DDBJ whole genome shotgun (WGS) entry which is preliminary data.</text>
</comment>
<keyword evidence="6" id="KW-0788">Thiol protease</keyword>
<evidence type="ECO:0000256" key="3">
    <source>
        <dbReference type="ARBA" id="ARBA00022490"/>
    </source>
</evidence>
<accession>A0A219B0E0</accession>
<dbReference type="Gene3D" id="3.40.630.20">
    <property type="entry name" value="Peptidase C15, pyroglutamyl peptidase I-like"/>
    <property type="match status" value="1"/>
</dbReference>
<dbReference type="InterPro" id="IPR036440">
    <property type="entry name" value="Peptidase_C15-like_sf"/>
</dbReference>
<evidence type="ECO:0000256" key="5">
    <source>
        <dbReference type="ARBA" id="ARBA00022801"/>
    </source>
</evidence>
<dbReference type="PANTHER" id="PTHR23402">
    <property type="entry name" value="PROTEASE FAMILY C15 PYROGLUTAMYL-PEPTIDASE I-RELATED"/>
    <property type="match status" value="1"/>
</dbReference>
<sequence>MSASLRPRTRVTVTAFRDFLHVRGNPSEALLTALQMQTPEANEGWAFRLLDTVYADVEANLLAVLSDPPDLLLMTGYSAQARGLKLETGASDLMSPKFADAAGHVPGPAAGTGTRIENERIDFAALRARLGEAGVAHHASGDAGEFVCNHLYYRALRLIARQDAATTALFVHVPAIAGTTLEESSASAMTLEEMVRGVRAVAAALSTASAM</sequence>
<evidence type="ECO:0000256" key="6">
    <source>
        <dbReference type="ARBA" id="ARBA00022807"/>
    </source>
</evidence>
<proteinExistence type="inferred from homology"/>
<keyword evidence="5" id="KW-0378">Hydrolase</keyword>
<keyword evidence="10" id="KW-1185">Reference proteome</keyword>
<dbReference type="Pfam" id="PF01470">
    <property type="entry name" value="Peptidase_C15"/>
    <property type="match status" value="1"/>
</dbReference>
<evidence type="ECO:0000256" key="1">
    <source>
        <dbReference type="ARBA" id="ARBA00006641"/>
    </source>
</evidence>
<name>A0A219B0E0_9SPHN</name>
<dbReference type="PANTHER" id="PTHR23402:SF1">
    <property type="entry name" value="PYROGLUTAMYL-PEPTIDASE I"/>
    <property type="match status" value="1"/>
</dbReference>
<dbReference type="GO" id="GO:0006508">
    <property type="term" value="P:proteolysis"/>
    <property type="evidence" value="ECO:0007669"/>
    <property type="project" value="UniProtKB-KW"/>
</dbReference>
<gene>
    <name evidence="9" type="ORF">B5C34_14895</name>
</gene>
<dbReference type="InterPro" id="IPR000816">
    <property type="entry name" value="Peptidase_C15"/>
</dbReference>
<evidence type="ECO:0000256" key="4">
    <source>
        <dbReference type="ARBA" id="ARBA00022670"/>
    </source>
</evidence>
<dbReference type="AlphaFoldDB" id="A0A219B0E0"/>
<dbReference type="GO" id="GO:0016920">
    <property type="term" value="F:pyroglutamyl-peptidase activity"/>
    <property type="evidence" value="ECO:0007669"/>
    <property type="project" value="InterPro"/>
</dbReference>
<evidence type="ECO:0000313" key="9">
    <source>
        <dbReference type="EMBL" id="OWV31795.1"/>
    </source>
</evidence>
<evidence type="ECO:0000256" key="8">
    <source>
        <dbReference type="ARBA" id="ARBA00031559"/>
    </source>
</evidence>
<evidence type="ECO:0000256" key="2">
    <source>
        <dbReference type="ARBA" id="ARBA00019191"/>
    </source>
</evidence>
<protein>
    <recommendedName>
        <fullName evidence="2">Pyrrolidone-carboxylate peptidase</fullName>
    </recommendedName>
    <alternativeName>
        <fullName evidence="7">5-oxoprolyl-peptidase</fullName>
    </alternativeName>
    <alternativeName>
        <fullName evidence="8">Pyroglutamyl-peptidase I</fullName>
    </alternativeName>
</protein>